<dbReference type="CDD" id="cd00603">
    <property type="entry name" value="IPT_PCSR"/>
    <property type="match status" value="1"/>
</dbReference>
<evidence type="ECO:0000259" key="3">
    <source>
        <dbReference type="SMART" id="SM00429"/>
    </source>
</evidence>
<comment type="caution">
    <text evidence="4">The sequence shown here is derived from an EMBL/GenBank/DDBJ whole genome shotgun (WGS) entry which is preliminary data.</text>
</comment>
<proteinExistence type="predicted"/>
<dbReference type="RefSeq" id="WP_189098528.1">
    <property type="nucleotide sequence ID" value="NZ_BMND01000012.1"/>
</dbReference>
<dbReference type="InterPro" id="IPR013783">
    <property type="entry name" value="Ig-like_fold"/>
</dbReference>
<dbReference type="InterPro" id="IPR014756">
    <property type="entry name" value="Ig_E-set"/>
</dbReference>
<evidence type="ECO:0000256" key="2">
    <source>
        <dbReference type="SAM" id="MobiDB-lite"/>
    </source>
</evidence>
<evidence type="ECO:0000256" key="1">
    <source>
        <dbReference type="ARBA" id="ARBA00022729"/>
    </source>
</evidence>
<evidence type="ECO:0000313" key="4">
    <source>
        <dbReference type="EMBL" id="GGN46727.1"/>
    </source>
</evidence>
<feature type="domain" description="IPT/TIG" evidence="3">
    <location>
        <begin position="105"/>
        <end position="184"/>
    </location>
</feature>
<dbReference type="EMBL" id="BMND01000012">
    <property type="protein sequence ID" value="GGN46727.1"/>
    <property type="molecule type" value="Genomic_DNA"/>
</dbReference>
<dbReference type="GeneID" id="301548918"/>
<accession>A0ABQ2JIL1</accession>
<feature type="domain" description="IPT/TIG" evidence="3">
    <location>
        <begin position="20"/>
        <end position="101"/>
    </location>
</feature>
<feature type="domain" description="IPT/TIG" evidence="3">
    <location>
        <begin position="271"/>
        <end position="351"/>
    </location>
</feature>
<feature type="compositionally biased region" description="Low complexity" evidence="2">
    <location>
        <begin position="7"/>
        <end position="20"/>
    </location>
</feature>
<dbReference type="Pfam" id="PF01833">
    <property type="entry name" value="TIG"/>
    <property type="match status" value="8"/>
</dbReference>
<gene>
    <name evidence="4" type="ORF">GCM10012285_31650</name>
</gene>
<feature type="region of interest" description="Disordered" evidence="2">
    <location>
        <begin position="1"/>
        <end position="20"/>
    </location>
</feature>
<dbReference type="InterPro" id="IPR052387">
    <property type="entry name" value="Fibrocystin"/>
</dbReference>
<sequence length="689" mass="65414">MKPSENLPSDSAPQSLAAAPPAVLSVSPTSGATGGGTVVTVNGTGFTGATAVRFGATQGTAVTVVSDTQITVTSPPGTGTVQVTVTTPAGTSNQFVTFGYTATPAPVLSALSPNTGPAAGGTVVTLSGTGFTGATAVRFGSVSASFTVVSSTQIAATAPAGSGTAQVTVTTPGGTSNGLPYTYSAVSAPVLSSVSPNTGPAAGGTVVTLSGTGLAGATAVRFGSVSASFTVVSSTQITAVAPAGTGTVQVTVTTPGGTSNGVAFTYVSVSAPVLSSVSPSSGSSAGGTAVTLTGSGLTNASAVRFGSTPATSFTVVSDTVITAVAPAGTGTVQVTVTTPGGTSNGVAFTYTSVAVPVLSSVSPSSGSSAGGTAVTLTGSGLTNASAVRFGSTPATSFTVVSDTVITAVAPAGSGTVQVTVTTPGGTSNGLSYTYVVAPTLTAVSPNQGPTSGGNTVTLTGTNLTGTTAVAFGTTPAVSFTVVSPTQITAVAPASVAGVVSITVTGPGGSSTLPNSYFFVNAPVLTAVTPLSGPLAGGNTVTLVGSSLVEATAVRFGSTAATSFTVVSDSQITAVVPAGLAGPVQVTVTTVGGTSNPVTYTYLTPPVITSLSPTQGSTSGGSTVTLTGSNFSQATKVFFGSQPVGFTLVSDTHLVADVPAGAPGPVNVTVVGPGGTSAPQTYTRLSSPGI</sequence>
<dbReference type="InterPro" id="IPR002909">
    <property type="entry name" value="IPT_dom"/>
</dbReference>
<feature type="domain" description="IPT/TIG" evidence="3">
    <location>
        <begin position="521"/>
        <end position="602"/>
    </location>
</feature>
<keyword evidence="1" id="KW-0732">Signal</keyword>
<dbReference type="Proteomes" id="UP000600080">
    <property type="component" value="Unassembled WGS sequence"/>
</dbReference>
<dbReference type="PANTHER" id="PTHR46769:SF2">
    <property type="entry name" value="FIBROCYSTIN-L ISOFORM 2 PRECURSOR-RELATED"/>
    <property type="match status" value="1"/>
</dbReference>
<feature type="domain" description="IPT/TIG" evidence="3">
    <location>
        <begin position="355"/>
        <end position="435"/>
    </location>
</feature>
<feature type="domain" description="IPT/TIG" evidence="3">
    <location>
        <begin position="188"/>
        <end position="267"/>
    </location>
</feature>
<dbReference type="Gene3D" id="2.60.40.10">
    <property type="entry name" value="Immunoglobulins"/>
    <property type="match status" value="8"/>
</dbReference>
<protein>
    <recommendedName>
        <fullName evidence="3">IPT/TIG domain-containing protein</fullName>
    </recommendedName>
</protein>
<reference evidence="5" key="1">
    <citation type="journal article" date="2019" name="Int. J. Syst. Evol. Microbiol.">
        <title>The Global Catalogue of Microorganisms (GCM) 10K type strain sequencing project: providing services to taxonomists for standard genome sequencing and annotation.</title>
        <authorList>
            <consortium name="The Broad Institute Genomics Platform"/>
            <consortium name="The Broad Institute Genome Sequencing Center for Infectious Disease"/>
            <person name="Wu L."/>
            <person name="Ma J."/>
        </authorList>
    </citation>
    <scope>NUCLEOTIDE SEQUENCE [LARGE SCALE GENOMIC DNA]</scope>
    <source>
        <strain evidence="5">CGMCC 4.7323</strain>
    </source>
</reference>
<feature type="domain" description="IPT/TIG" evidence="3">
    <location>
        <begin position="604"/>
        <end position="682"/>
    </location>
</feature>
<dbReference type="SMART" id="SM00429">
    <property type="entry name" value="IPT"/>
    <property type="match status" value="8"/>
</dbReference>
<dbReference type="SUPFAM" id="SSF81296">
    <property type="entry name" value="E set domains"/>
    <property type="match status" value="8"/>
</dbReference>
<keyword evidence="5" id="KW-1185">Reference proteome</keyword>
<evidence type="ECO:0000313" key="5">
    <source>
        <dbReference type="Proteomes" id="UP000600080"/>
    </source>
</evidence>
<organism evidence="4 5">
    <name type="scientific">Streptomyces kronopolitis</name>
    <dbReference type="NCBI Taxonomy" id="1612435"/>
    <lineage>
        <taxon>Bacteria</taxon>
        <taxon>Bacillati</taxon>
        <taxon>Actinomycetota</taxon>
        <taxon>Actinomycetes</taxon>
        <taxon>Kitasatosporales</taxon>
        <taxon>Streptomycetaceae</taxon>
        <taxon>Streptomyces</taxon>
    </lineage>
</organism>
<dbReference type="PANTHER" id="PTHR46769">
    <property type="entry name" value="POLYCYSTIC KIDNEY AND HEPATIC DISEASE 1 (AUTOSOMAL RECESSIVE)-LIKE 1"/>
    <property type="match status" value="1"/>
</dbReference>
<name>A0ABQ2JIL1_9ACTN</name>
<feature type="domain" description="IPT/TIG" evidence="3">
    <location>
        <begin position="437"/>
        <end position="519"/>
    </location>
</feature>
<dbReference type="CDD" id="cd00102">
    <property type="entry name" value="IPT"/>
    <property type="match status" value="6"/>
</dbReference>